<accession>A0AAN9A9W8</accession>
<gene>
    <name evidence="1" type="ORF">SK128_011736</name>
</gene>
<organism evidence="1 2">
    <name type="scientific">Halocaridina rubra</name>
    <name type="common">Hawaiian red shrimp</name>
    <dbReference type="NCBI Taxonomy" id="373956"/>
    <lineage>
        <taxon>Eukaryota</taxon>
        <taxon>Metazoa</taxon>
        <taxon>Ecdysozoa</taxon>
        <taxon>Arthropoda</taxon>
        <taxon>Crustacea</taxon>
        <taxon>Multicrustacea</taxon>
        <taxon>Malacostraca</taxon>
        <taxon>Eumalacostraca</taxon>
        <taxon>Eucarida</taxon>
        <taxon>Decapoda</taxon>
        <taxon>Pleocyemata</taxon>
        <taxon>Caridea</taxon>
        <taxon>Atyoidea</taxon>
        <taxon>Atyidae</taxon>
        <taxon>Halocaridina</taxon>
    </lineage>
</organism>
<dbReference type="EMBL" id="JAXCGZ010010686">
    <property type="protein sequence ID" value="KAK7075442.1"/>
    <property type="molecule type" value="Genomic_DNA"/>
</dbReference>
<dbReference type="Proteomes" id="UP001381693">
    <property type="component" value="Unassembled WGS sequence"/>
</dbReference>
<sequence>MFLLSTGRLRGPACEAATWDRIAEDICHTSDMATLGKRVPITRGHVGSYRPLEDVCHINMATV</sequence>
<keyword evidence="2" id="KW-1185">Reference proteome</keyword>
<dbReference type="AlphaFoldDB" id="A0AAN9A9W8"/>
<evidence type="ECO:0000313" key="1">
    <source>
        <dbReference type="EMBL" id="KAK7075442.1"/>
    </source>
</evidence>
<evidence type="ECO:0000313" key="2">
    <source>
        <dbReference type="Proteomes" id="UP001381693"/>
    </source>
</evidence>
<name>A0AAN9A9W8_HALRR</name>
<comment type="caution">
    <text evidence="1">The sequence shown here is derived from an EMBL/GenBank/DDBJ whole genome shotgun (WGS) entry which is preliminary data.</text>
</comment>
<proteinExistence type="predicted"/>
<protein>
    <submittedName>
        <fullName evidence="1">Uncharacterized protein</fullName>
    </submittedName>
</protein>
<reference evidence="1 2" key="1">
    <citation type="submission" date="2023-11" db="EMBL/GenBank/DDBJ databases">
        <title>Halocaridina rubra genome assembly.</title>
        <authorList>
            <person name="Smith C."/>
        </authorList>
    </citation>
    <scope>NUCLEOTIDE SEQUENCE [LARGE SCALE GENOMIC DNA]</scope>
    <source>
        <strain evidence="1">EP-1</strain>
        <tissue evidence="1">Whole</tissue>
    </source>
</reference>
<feature type="non-terminal residue" evidence="1">
    <location>
        <position position="63"/>
    </location>
</feature>